<evidence type="ECO:0000256" key="2">
    <source>
        <dbReference type="ARBA" id="ARBA00004496"/>
    </source>
</evidence>
<keyword evidence="10" id="KW-0472">Membrane</keyword>
<dbReference type="Pfam" id="PF00400">
    <property type="entry name" value="WD40"/>
    <property type="match status" value="6"/>
</dbReference>
<dbReference type="PANTHER" id="PTHR19876:SF1">
    <property type="entry name" value="COATOMER SUBUNIT ALPHA"/>
    <property type="match status" value="1"/>
</dbReference>
<feature type="repeat" description="WD" evidence="11">
    <location>
        <begin position="135"/>
        <end position="169"/>
    </location>
</feature>
<feature type="domain" description="COPA/B second beta-propeller" evidence="12">
    <location>
        <begin position="346"/>
        <end position="591"/>
    </location>
</feature>
<dbReference type="InterPro" id="IPR010714">
    <property type="entry name" value="Coatomer_asu_C"/>
</dbReference>
<evidence type="ECO:0008006" key="17">
    <source>
        <dbReference type="Google" id="ProtNLM"/>
    </source>
</evidence>
<evidence type="ECO:0000259" key="12">
    <source>
        <dbReference type="Pfam" id="PF04053"/>
    </source>
</evidence>
<feature type="repeat" description="WD" evidence="11">
    <location>
        <begin position="93"/>
        <end position="134"/>
    </location>
</feature>
<name>A0A9P6MSV2_9FUNG</name>
<organism evidence="15 16">
    <name type="scientific">Entomortierella chlamydospora</name>
    <dbReference type="NCBI Taxonomy" id="101097"/>
    <lineage>
        <taxon>Eukaryota</taxon>
        <taxon>Fungi</taxon>
        <taxon>Fungi incertae sedis</taxon>
        <taxon>Mucoromycota</taxon>
        <taxon>Mortierellomycotina</taxon>
        <taxon>Mortierellomycetes</taxon>
        <taxon>Mortierellales</taxon>
        <taxon>Mortierellaceae</taxon>
        <taxon>Entomortierella</taxon>
    </lineage>
</organism>
<dbReference type="SMART" id="SM00320">
    <property type="entry name" value="WD40"/>
    <property type="match status" value="7"/>
</dbReference>
<dbReference type="Pfam" id="PF06957">
    <property type="entry name" value="COPI_C"/>
    <property type="match status" value="1"/>
</dbReference>
<evidence type="ECO:0000313" key="15">
    <source>
        <dbReference type="EMBL" id="KAG0012245.1"/>
    </source>
</evidence>
<feature type="repeat" description="WD" evidence="11">
    <location>
        <begin position="9"/>
        <end position="50"/>
    </location>
</feature>
<comment type="subcellular location">
    <subcellularLocation>
        <location evidence="2">Cytoplasm</location>
    </subcellularLocation>
    <subcellularLocation>
        <location evidence="1">Golgi apparatus membrane</location>
        <topology evidence="1">Peripheral membrane protein</topology>
        <orientation evidence="1">Cytoplasmic side</orientation>
    </subcellularLocation>
</comment>
<dbReference type="Proteomes" id="UP000703661">
    <property type="component" value="Unassembled WGS sequence"/>
</dbReference>
<feature type="repeat" description="WD" evidence="11">
    <location>
        <begin position="51"/>
        <end position="92"/>
    </location>
</feature>
<dbReference type="InterPro" id="IPR020472">
    <property type="entry name" value="WD40_PAC1"/>
</dbReference>
<feature type="domain" description="Coatomer alpha subunit C-terminal" evidence="13">
    <location>
        <begin position="826"/>
        <end position="1229"/>
    </location>
</feature>
<feature type="domain" description="COPA/B TPR" evidence="14">
    <location>
        <begin position="618"/>
        <end position="780"/>
    </location>
</feature>
<dbReference type="GO" id="GO:0005198">
    <property type="term" value="F:structural molecule activity"/>
    <property type="evidence" value="ECO:0007669"/>
    <property type="project" value="InterPro"/>
</dbReference>
<dbReference type="InterPro" id="IPR050844">
    <property type="entry name" value="Coatomer_complex_subunit"/>
</dbReference>
<dbReference type="FunFam" id="1.25.40.470:FF:000002">
    <property type="entry name" value="Coatomer subunit alpha"/>
    <property type="match status" value="1"/>
</dbReference>
<keyword evidence="5 11" id="KW-0853">WD repeat</keyword>
<evidence type="ECO:0000256" key="8">
    <source>
        <dbReference type="ARBA" id="ARBA00022927"/>
    </source>
</evidence>
<dbReference type="SUPFAM" id="SSF82171">
    <property type="entry name" value="DPP6 N-terminal domain-like"/>
    <property type="match status" value="1"/>
</dbReference>
<dbReference type="InterPro" id="IPR001680">
    <property type="entry name" value="WD40_rpt"/>
</dbReference>
<evidence type="ECO:0000256" key="6">
    <source>
        <dbReference type="ARBA" id="ARBA00022737"/>
    </source>
</evidence>
<evidence type="ECO:0000256" key="10">
    <source>
        <dbReference type="ARBA" id="ARBA00023136"/>
    </source>
</evidence>
<dbReference type="GO" id="GO:0006890">
    <property type="term" value="P:retrograde vesicle-mediated transport, Golgi to endoplasmic reticulum"/>
    <property type="evidence" value="ECO:0007669"/>
    <property type="project" value="TreeGrafter"/>
</dbReference>
<evidence type="ECO:0000259" key="14">
    <source>
        <dbReference type="Pfam" id="PF23953"/>
    </source>
</evidence>
<dbReference type="InterPro" id="IPR006692">
    <property type="entry name" value="Beta-prop_COPA/B_2nd"/>
</dbReference>
<keyword evidence="9" id="KW-0333">Golgi apparatus</keyword>
<gene>
    <name evidence="15" type="ORF">BGZ80_000104</name>
</gene>
<dbReference type="PIRSF" id="PIRSF003354">
    <property type="entry name" value="Coatomer_alpha_subunit"/>
    <property type="match status" value="1"/>
</dbReference>
<dbReference type="PROSITE" id="PS50294">
    <property type="entry name" value="WD_REPEATS_REGION"/>
    <property type="match status" value="5"/>
</dbReference>
<evidence type="ECO:0000256" key="7">
    <source>
        <dbReference type="ARBA" id="ARBA00022892"/>
    </source>
</evidence>
<dbReference type="InterPro" id="IPR056176">
    <property type="entry name" value="TPR_COPA_B"/>
</dbReference>
<evidence type="ECO:0000256" key="4">
    <source>
        <dbReference type="ARBA" id="ARBA00022490"/>
    </source>
</evidence>
<sequence length="1230" mass="138576">LKMQMLTKFESKSNRVKGVAFHPKRPWILAALHNGSIQLWDYRMGTLLERFDEHDGPVRGISFHPSQPLFVSAGDDYKIKVWNYKTRRCQFTLTGHLDYVRTVYFHHEYPWILSCSDDQTIRIWNWQSRNCIAILTGHNHYVMSAQFHPKEDLIVSASLDQTVRVWDFSGLRKKNAAPGTVSYDESAHRASQQADIFGSTDAIVKYVLEGHDRSVNWATFHPTLPLIVSAGDDRQVKLWRMNETKAWEVDTCRGHTNNVSCTLFHQRQELIISVAEDKCIRVWDMSKRTAVQTFRREHDRFWALTAHPELNLFAAGHDNGLIVFKLERERPAYAVHQSNLFYIKDKYLRVYDYSNSQDTAVLSVRRTGSQFVQPRALSYNPAERAVLITSMVDGGTYELYNLPKDYGNEAREPANEGKRGTGNSAIFIARNRFAVLEKANQTITIRDLQNNSTKSFKTPSVVNEIFYAGTGQLLLSTPTSVILFDIQQRKTISEVTTPPVKYVVWSADMAYVALLSKHTITIASKSLEQTCLIHETIRIKSAAWDDSGILIYSTLNHIKYALPQGDNGIIRTLDQPIYLTRIKGKNVYCLDRDGKTRTIPIDPTEYRFKQALTKRNYDEVLQIIRNSNLVGQSIIAYLQKKGYPEIALHFVREDKTRFELALECGNLEVGLETAKVMDKEESWSKLAQEALRQGNHQIVEMCYQRIKNFDRLSFLYLATGNTDKLSKMLKIAELRGDSMSRFHNSLFLGNVEERIRLLREVGQGPLAYLTAKTHGMMEIANEILEESGLSPEDISDLPGQGTLLVPPRPLMRVHDSNWPQLAVSRSYFEGVFSGDMEGVAPQVPLTASEPEPQADQWGMDDEFSIPALDHKGASLAPIGNDALDIDGDGGWDLDADLAAELHAETGAIVAEDSGLAIPVAGQSEAEIWCQNSPLAADHVAAGAFESAMQLLNRQVGAVNFEPLKEHFLSIFQASRAIVTGNEGMPSIMLPVRRNPTESDQRRALPALIKNFQSMLSSDLQEAYRATTSNKITEACTLFRGILHSLLLTVVTQQSEAEEALQLVGVCREYILGLSIELSRREVQNDTSPEGIKRMLELAAYFTGVQLQPKHMIISLRTAMTACYKHKNLQSAQTFARRLLELAPPGQAATLARQIQQVAERNPRDEIQLDYDQYNSFVVCGISYTPIYRGSPSVQCPYCRTHFKPEFQGNLCTICDISRIGGTGTGMMVIP</sequence>
<protein>
    <recommendedName>
        <fullName evidence="17">Coatomer subunit alpha</fullName>
    </recommendedName>
</protein>
<accession>A0A9P6MSV2</accession>
<reference evidence="15" key="1">
    <citation type="journal article" date="2020" name="Fungal Divers.">
        <title>Resolving the Mortierellaceae phylogeny through synthesis of multi-gene phylogenetics and phylogenomics.</title>
        <authorList>
            <person name="Vandepol N."/>
            <person name="Liber J."/>
            <person name="Desiro A."/>
            <person name="Na H."/>
            <person name="Kennedy M."/>
            <person name="Barry K."/>
            <person name="Grigoriev I.V."/>
            <person name="Miller A.N."/>
            <person name="O'Donnell K."/>
            <person name="Stajich J.E."/>
            <person name="Bonito G."/>
        </authorList>
    </citation>
    <scope>NUCLEOTIDE SEQUENCE</scope>
    <source>
        <strain evidence="15">NRRL 2769</strain>
    </source>
</reference>
<dbReference type="Pfam" id="PF23953">
    <property type="entry name" value="TPR_COPA_B"/>
    <property type="match status" value="1"/>
</dbReference>
<dbReference type="InterPro" id="IPR047312">
    <property type="entry name" value="Coatomer_alpha_WD-assoc_reg"/>
</dbReference>
<dbReference type="InterPro" id="IPR016391">
    <property type="entry name" value="Coatomer_asu"/>
</dbReference>
<dbReference type="Pfam" id="PF04053">
    <property type="entry name" value="B-prop_COPA_B_2nd"/>
    <property type="match status" value="1"/>
</dbReference>
<dbReference type="PROSITE" id="PS00678">
    <property type="entry name" value="WD_REPEATS_1"/>
    <property type="match status" value="2"/>
</dbReference>
<evidence type="ECO:0000259" key="13">
    <source>
        <dbReference type="Pfam" id="PF06957"/>
    </source>
</evidence>
<dbReference type="CDD" id="cd00200">
    <property type="entry name" value="WD40"/>
    <property type="match status" value="1"/>
</dbReference>
<evidence type="ECO:0000256" key="3">
    <source>
        <dbReference type="ARBA" id="ARBA00022448"/>
    </source>
</evidence>
<dbReference type="EMBL" id="JAAAID010001015">
    <property type="protein sequence ID" value="KAG0012245.1"/>
    <property type="molecule type" value="Genomic_DNA"/>
</dbReference>
<dbReference type="PROSITE" id="PS50082">
    <property type="entry name" value="WD_REPEATS_2"/>
    <property type="match status" value="6"/>
</dbReference>
<dbReference type="InterPro" id="IPR036322">
    <property type="entry name" value="WD40_repeat_dom_sf"/>
</dbReference>
<keyword evidence="4" id="KW-0963">Cytoplasm</keyword>
<keyword evidence="8" id="KW-0653">Protein transport</keyword>
<dbReference type="GO" id="GO:0006888">
    <property type="term" value="P:endoplasmic reticulum to Golgi vesicle-mediated transport"/>
    <property type="evidence" value="ECO:0007669"/>
    <property type="project" value="InterPro"/>
</dbReference>
<evidence type="ECO:0000256" key="1">
    <source>
        <dbReference type="ARBA" id="ARBA00004255"/>
    </source>
</evidence>
<feature type="non-terminal residue" evidence="15">
    <location>
        <position position="1230"/>
    </location>
</feature>
<keyword evidence="6" id="KW-0677">Repeat</keyword>
<dbReference type="InterPro" id="IPR015943">
    <property type="entry name" value="WD40/YVTN_repeat-like_dom_sf"/>
</dbReference>
<dbReference type="GO" id="GO:0006886">
    <property type="term" value="P:intracellular protein transport"/>
    <property type="evidence" value="ECO:0007669"/>
    <property type="project" value="InterPro"/>
</dbReference>
<proteinExistence type="predicted"/>
<dbReference type="Gene3D" id="2.130.10.10">
    <property type="entry name" value="YVTN repeat-like/Quinoprotein amine dehydrogenase"/>
    <property type="match status" value="1"/>
</dbReference>
<dbReference type="AlphaFoldDB" id="A0A9P6MSV2"/>
<feature type="repeat" description="WD" evidence="11">
    <location>
        <begin position="208"/>
        <end position="249"/>
    </location>
</feature>
<dbReference type="InterPro" id="IPR019775">
    <property type="entry name" value="WD40_repeat_CS"/>
</dbReference>
<dbReference type="PRINTS" id="PR00320">
    <property type="entry name" value="GPROTEINBRPT"/>
</dbReference>
<dbReference type="Gene3D" id="1.25.40.470">
    <property type="match status" value="1"/>
</dbReference>
<evidence type="ECO:0000256" key="11">
    <source>
        <dbReference type="PROSITE-ProRule" id="PRU00221"/>
    </source>
</evidence>
<feature type="repeat" description="WD" evidence="11">
    <location>
        <begin position="252"/>
        <end position="293"/>
    </location>
</feature>
<dbReference type="GO" id="GO:0030126">
    <property type="term" value="C:COPI vesicle coat"/>
    <property type="evidence" value="ECO:0007669"/>
    <property type="project" value="InterPro"/>
</dbReference>
<keyword evidence="3" id="KW-0813">Transport</keyword>
<keyword evidence="7" id="KW-0931">ER-Golgi transport</keyword>
<dbReference type="CDD" id="cd22948">
    <property type="entry name" value="Coatomer_WDAD_alpha"/>
    <property type="match status" value="1"/>
</dbReference>
<dbReference type="GO" id="GO:0006891">
    <property type="term" value="P:intra-Golgi vesicle-mediated transport"/>
    <property type="evidence" value="ECO:0007669"/>
    <property type="project" value="TreeGrafter"/>
</dbReference>
<dbReference type="SUPFAM" id="SSF50978">
    <property type="entry name" value="WD40 repeat-like"/>
    <property type="match status" value="1"/>
</dbReference>
<dbReference type="PANTHER" id="PTHR19876">
    <property type="entry name" value="COATOMER"/>
    <property type="match status" value="1"/>
</dbReference>
<comment type="caution">
    <text evidence="15">The sequence shown here is derived from an EMBL/GenBank/DDBJ whole genome shotgun (WGS) entry which is preliminary data.</text>
</comment>
<dbReference type="GO" id="GO:0000139">
    <property type="term" value="C:Golgi membrane"/>
    <property type="evidence" value="ECO:0007669"/>
    <property type="project" value="UniProtKB-SubCell"/>
</dbReference>
<evidence type="ECO:0000256" key="9">
    <source>
        <dbReference type="ARBA" id="ARBA00023034"/>
    </source>
</evidence>
<evidence type="ECO:0000313" key="16">
    <source>
        <dbReference type="Proteomes" id="UP000703661"/>
    </source>
</evidence>
<evidence type="ECO:0000256" key="5">
    <source>
        <dbReference type="ARBA" id="ARBA00022574"/>
    </source>
</evidence>
<dbReference type="FunFam" id="2.130.10.10:FF:000010">
    <property type="entry name" value="Coatomer subunit alpha"/>
    <property type="match status" value="1"/>
</dbReference>
<keyword evidence="16" id="KW-1185">Reference proteome</keyword>